<comment type="caution">
    <text evidence="8">The sequence shown here is derived from an EMBL/GenBank/DDBJ whole genome shotgun (WGS) entry which is preliminary data.</text>
</comment>
<evidence type="ECO:0000256" key="3">
    <source>
        <dbReference type="ARBA" id="ARBA00022741"/>
    </source>
</evidence>
<evidence type="ECO:0000259" key="7">
    <source>
        <dbReference type="PROSITE" id="PS50862"/>
    </source>
</evidence>
<dbReference type="PROSITE" id="PS50862">
    <property type="entry name" value="AA_TRNA_LIGASE_II"/>
    <property type="match status" value="1"/>
</dbReference>
<dbReference type="AlphaFoldDB" id="A0A9N8VX46"/>
<dbReference type="InterPro" id="IPR045864">
    <property type="entry name" value="aa-tRNA-synth_II/BPL/LPL"/>
</dbReference>
<evidence type="ECO:0000256" key="1">
    <source>
        <dbReference type="ARBA" id="ARBA00008226"/>
    </source>
</evidence>
<gene>
    <name evidence="8" type="ORF">AMORRO_LOCUS1785</name>
</gene>
<organism evidence="8 9">
    <name type="scientific">Acaulospora morrowiae</name>
    <dbReference type="NCBI Taxonomy" id="94023"/>
    <lineage>
        <taxon>Eukaryota</taxon>
        <taxon>Fungi</taxon>
        <taxon>Fungi incertae sedis</taxon>
        <taxon>Mucoromycota</taxon>
        <taxon>Glomeromycotina</taxon>
        <taxon>Glomeromycetes</taxon>
        <taxon>Diversisporales</taxon>
        <taxon>Acaulosporaceae</taxon>
        <taxon>Acaulospora</taxon>
    </lineage>
</organism>
<feature type="binding site" evidence="6">
    <location>
        <begin position="121"/>
        <end position="123"/>
    </location>
    <ligand>
        <name>L-histidine</name>
        <dbReference type="ChEBI" id="CHEBI:57595"/>
    </ligand>
</feature>
<dbReference type="PANTHER" id="PTHR43707:SF1">
    <property type="entry name" value="HISTIDINE--TRNA LIGASE, MITOCHONDRIAL-RELATED"/>
    <property type="match status" value="1"/>
</dbReference>
<evidence type="ECO:0000256" key="2">
    <source>
        <dbReference type="ARBA" id="ARBA00012815"/>
    </source>
</evidence>
<dbReference type="SUPFAM" id="SSF52954">
    <property type="entry name" value="Class II aaRS ABD-related"/>
    <property type="match status" value="1"/>
</dbReference>
<feature type="binding site" evidence="6">
    <location>
        <position position="169"/>
    </location>
    <ligand>
        <name>L-histidine</name>
        <dbReference type="ChEBI" id="CHEBI:57595"/>
    </ligand>
</feature>
<dbReference type="InterPro" id="IPR006195">
    <property type="entry name" value="aa-tRNA-synth_II"/>
</dbReference>
<dbReference type="OrthoDB" id="1906957at2759"/>
<feature type="binding site" evidence="6">
    <location>
        <position position="165"/>
    </location>
    <ligand>
        <name>L-histidine</name>
        <dbReference type="ChEBI" id="CHEBI:57595"/>
    </ligand>
</feature>
<dbReference type="SUPFAM" id="SSF55681">
    <property type="entry name" value="Class II aaRS and biotin synthetases"/>
    <property type="match status" value="1"/>
</dbReference>
<dbReference type="GO" id="GO:0005524">
    <property type="term" value="F:ATP binding"/>
    <property type="evidence" value="ECO:0007669"/>
    <property type="project" value="InterPro"/>
</dbReference>
<dbReference type="NCBIfam" id="TIGR00442">
    <property type="entry name" value="hisS"/>
    <property type="match status" value="1"/>
</dbReference>
<dbReference type="PIRSF" id="PIRSF001549">
    <property type="entry name" value="His-tRNA_synth"/>
    <property type="match status" value="1"/>
</dbReference>
<evidence type="ECO:0000256" key="4">
    <source>
        <dbReference type="ARBA" id="ARBA00030619"/>
    </source>
</evidence>
<keyword evidence="9" id="KW-1185">Reference proteome</keyword>
<evidence type="ECO:0000313" key="9">
    <source>
        <dbReference type="Proteomes" id="UP000789342"/>
    </source>
</evidence>
<evidence type="ECO:0000256" key="6">
    <source>
        <dbReference type="PIRSR" id="PIRSR001549-1"/>
    </source>
</evidence>
<dbReference type="Proteomes" id="UP000789342">
    <property type="component" value="Unassembled WGS sequence"/>
</dbReference>
<proteinExistence type="inferred from homology"/>
<name>A0A9N8VX46_9GLOM</name>
<feature type="binding site" evidence="6">
    <location>
        <position position="297"/>
    </location>
    <ligand>
        <name>L-histidine</name>
        <dbReference type="ChEBI" id="CHEBI:57595"/>
    </ligand>
</feature>
<dbReference type="InterPro" id="IPR004154">
    <property type="entry name" value="Anticodon-bd"/>
</dbReference>
<dbReference type="GO" id="GO:0006427">
    <property type="term" value="P:histidyl-tRNA aminoacylation"/>
    <property type="evidence" value="ECO:0007669"/>
    <property type="project" value="InterPro"/>
</dbReference>
<dbReference type="InterPro" id="IPR036621">
    <property type="entry name" value="Anticodon-bd_dom_sf"/>
</dbReference>
<dbReference type="InterPro" id="IPR015807">
    <property type="entry name" value="His-tRNA-ligase"/>
</dbReference>
<feature type="binding site" evidence="6">
    <location>
        <position position="151"/>
    </location>
    <ligand>
        <name>L-histidine</name>
        <dbReference type="ChEBI" id="CHEBI:57595"/>
    </ligand>
</feature>
<sequence>MWFKIRCSLRTAVLRQHGRIRFLSQTTEYPTLGMVGHTEGIEVVRPVRGTQDRFGNENAKFEHLRKIGCCVAELHCFEQISIPVLEFSRVFERTLGQDSDIVGKELYSFVNKDEHLTLRPEGTAGIVRALLSNNRDRELPQRYYYHGPMFRHEKPQKGRLRQFEQFGIEMFGHETPTSDIEVIDLAWSFLNKIRLSGTFELEINSLADMESRLRYRNVVRDYLRQNESQLSEDSVKRISTNPLRVLDSKNQKDVLVVQNCPLITEYYSPESAERFDIVCQGLQRLGIPYKINPRLVRGLDYYENTIFEFKCDHPHLGASQGTILAGGRYDGLVQSMGGKEKIPGIGWAAGIDRLALILDETFALPKERPVAVIVIQSRDESSSDDTDNLSTLDYHGLNISKSLRSHDIKTLFYHAPSSARKSKLKTSLGSVLKANASHAILVGEDEVGRGEVTVKYLDSKIQKDVKIDDIVNVIIESKSGNKEAA</sequence>
<comment type="similarity">
    <text evidence="1">Belongs to the class-II aminoacyl-tRNA synthetase family.</text>
</comment>
<dbReference type="CDD" id="cd00773">
    <property type="entry name" value="HisRS-like_core"/>
    <property type="match status" value="1"/>
</dbReference>
<dbReference type="HAMAP" id="MF_00127">
    <property type="entry name" value="His_tRNA_synth"/>
    <property type="match status" value="1"/>
</dbReference>
<dbReference type="Pfam" id="PF13393">
    <property type="entry name" value="tRNA-synt_His"/>
    <property type="match status" value="1"/>
</dbReference>
<evidence type="ECO:0000256" key="5">
    <source>
        <dbReference type="ARBA" id="ARBA00047639"/>
    </source>
</evidence>
<protein>
    <recommendedName>
        <fullName evidence="2">histidine--tRNA ligase</fullName>
        <ecNumber evidence="2">6.1.1.21</ecNumber>
    </recommendedName>
    <alternativeName>
        <fullName evidence="4">Histidyl-tRNA synthetase</fullName>
    </alternativeName>
</protein>
<dbReference type="GO" id="GO:0005737">
    <property type="term" value="C:cytoplasm"/>
    <property type="evidence" value="ECO:0007669"/>
    <property type="project" value="InterPro"/>
</dbReference>
<dbReference type="GO" id="GO:0004821">
    <property type="term" value="F:histidine-tRNA ligase activity"/>
    <property type="evidence" value="ECO:0007669"/>
    <property type="project" value="UniProtKB-EC"/>
</dbReference>
<dbReference type="EC" id="6.1.1.21" evidence="2"/>
<comment type="catalytic activity">
    <reaction evidence="5">
        <text>tRNA(His) + L-histidine + ATP = L-histidyl-tRNA(His) + AMP + diphosphate + H(+)</text>
        <dbReference type="Rhea" id="RHEA:17313"/>
        <dbReference type="Rhea" id="RHEA-COMP:9665"/>
        <dbReference type="Rhea" id="RHEA-COMP:9689"/>
        <dbReference type="ChEBI" id="CHEBI:15378"/>
        <dbReference type="ChEBI" id="CHEBI:30616"/>
        <dbReference type="ChEBI" id="CHEBI:33019"/>
        <dbReference type="ChEBI" id="CHEBI:57595"/>
        <dbReference type="ChEBI" id="CHEBI:78442"/>
        <dbReference type="ChEBI" id="CHEBI:78527"/>
        <dbReference type="ChEBI" id="CHEBI:456215"/>
        <dbReference type="EC" id="6.1.1.21"/>
    </reaction>
</comment>
<evidence type="ECO:0000313" key="8">
    <source>
        <dbReference type="EMBL" id="CAG8469431.1"/>
    </source>
</evidence>
<feature type="domain" description="Aminoacyl-transfer RNA synthetases class-II family profile" evidence="7">
    <location>
        <begin position="62"/>
        <end position="369"/>
    </location>
</feature>
<feature type="binding site" evidence="6">
    <location>
        <begin position="301"/>
        <end position="302"/>
    </location>
    <ligand>
        <name>L-histidine</name>
        <dbReference type="ChEBI" id="CHEBI:57595"/>
    </ligand>
</feature>
<dbReference type="InterPro" id="IPR004516">
    <property type="entry name" value="HisRS/HisZ"/>
</dbReference>
<dbReference type="Pfam" id="PF03129">
    <property type="entry name" value="HGTP_anticodon"/>
    <property type="match status" value="1"/>
</dbReference>
<keyword evidence="3" id="KW-0547">Nucleotide-binding</keyword>
<dbReference type="Gene3D" id="3.30.930.10">
    <property type="entry name" value="Bira Bifunctional Protein, Domain 2"/>
    <property type="match status" value="1"/>
</dbReference>
<accession>A0A9N8VX46</accession>
<dbReference type="Gene3D" id="3.40.50.800">
    <property type="entry name" value="Anticodon-binding domain"/>
    <property type="match status" value="1"/>
</dbReference>
<dbReference type="EMBL" id="CAJVPV010000688">
    <property type="protein sequence ID" value="CAG8469431.1"/>
    <property type="molecule type" value="Genomic_DNA"/>
</dbReference>
<reference evidence="8" key="1">
    <citation type="submission" date="2021-06" db="EMBL/GenBank/DDBJ databases">
        <authorList>
            <person name="Kallberg Y."/>
            <person name="Tangrot J."/>
            <person name="Rosling A."/>
        </authorList>
    </citation>
    <scope>NUCLEOTIDE SEQUENCE</scope>
    <source>
        <strain evidence="8">CL551</strain>
    </source>
</reference>
<dbReference type="PANTHER" id="PTHR43707">
    <property type="entry name" value="HISTIDYL-TRNA SYNTHETASE"/>
    <property type="match status" value="1"/>
</dbReference>
<dbReference type="InterPro" id="IPR041715">
    <property type="entry name" value="HisRS-like_core"/>
</dbReference>